<protein>
    <recommendedName>
        <fullName evidence="4">Dentin sialophosphoprotein-related</fullName>
    </recommendedName>
</protein>
<proteinExistence type="predicted"/>
<evidence type="ECO:0000256" key="1">
    <source>
        <dbReference type="SAM" id="MobiDB-lite"/>
    </source>
</evidence>
<accession>A0A8X8ALD9</accession>
<feature type="compositionally biased region" description="Polar residues" evidence="1">
    <location>
        <begin position="409"/>
        <end position="428"/>
    </location>
</feature>
<evidence type="ECO:0000313" key="2">
    <source>
        <dbReference type="EMBL" id="KAG6789072.1"/>
    </source>
</evidence>
<dbReference type="EMBL" id="JAAWWB010000002">
    <property type="protein sequence ID" value="KAG6789072.1"/>
    <property type="molecule type" value="Genomic_DNA"/>
</dbReference>
<dbReference type="PANTHER" id="PTHR33334">
    <property type="entry name" value="PROTEIN LNK1"/>
    <property type="match status" value="1"/>
</dbReference>
<name>A0A8X8ALD9_POPTO</name>
<organism evidence="2 3">
    <name type="scientific">Populus tomentosa</name>
    <name type="common">Chinese white poplar</name>
    <dbReference type="NCBI Taxonomy" id="118781"/>
    <lineage>
        <taxon>Eukaryota</taxon>
        <taxon>Viridiplantae</taxon>
        <taxon>Streptophyta</taxon>
        <taxon>Embryophyta</taxon>
        <taxon>Tracheophyta</taxon>
        <taxon>Spermatophyta</taxon>
        <taxon>Magnoliopsida</taxon>
        <taxon>eudicotyledons</taxon>
        <taxon>Gunneridae</taxon>
        <taxon>Pentapetalae</taxon>
        <taxon>rosids</taxon>
        <taxon>fabids</taxon>
        <taxon>Malpighiales</taxon>
        <taxon>Salicaceae</taxon>
        <taxon>Saliceae</taxon>
        <taxon>Populus</taxon>
    </lineage>
</organism>
<evidence type="ECO:0008006" key="4">
    <source>
        <dbReference type="Google" id="ProtNLM"/>
    </source>
</evidence>
<dbReference type="GO" id="GO:0007623">
    <property type="term" value="P:circadian rhythm"/>
    <property type="evidence" value="ECO:0007669"/>
    <property type="project" value="InterPro"/>
</dbReference>
<evidence type="ECO:0000313" key="3">
    <source>
        <dbReference type="Proteomes" id="UP000886885"/>
    </source>
</evidence>
<keyword evidence="3" id="KW-1185">Reference proteome</keyword>
<dbReference type="PANTHER" id="PTHR33334:SF8">
    <property type="entry name" value="PROTEIN LNK1"/>
    <property type="match status" value="1"/>
</dbReference>
<comment type="caution">
    <text evidence="2">The sequence shown here is derived from an EMBL/GenBank/DDBJ whole genome shotgun (WGS) entry which is preliminary data.</text>
</comment>
<feature type="region of interest" description="Disordered" evidence="1">
    <location>
        <begin position="409"/>
        <end position="458"/>
    </location>
</feature>
<dbReference type="InterPro" id="IPR039928">
    <property type="entry name" value="LNK"/>
</dbReference>
<dbReference type="AlphaFoldDB" id="A0A8X8ALD9"/>
<dbReference type="OrthoDB" id="618331at2759"/>
<gene>
    <name evidence="2" type="ORF">POTOM_005156</name>
</gene>
<sequence length="748" mass="83111">MSDLCMYELEDNPWDEFSVSDDHIVPHPGHEYGDRFVAQGIKQKKPESKIISVANNEDDSLTYSTQEEEEASLPTLIKKDTMLEKDSWSNTPDGVFPTSRDSGAVKDFITIRSEETSMPSHCLKSGNIDSVGSEFCGSDPTSDENCSAVDNLYSYPLSHISKTDNDLSFFDNDREDKESSDPLYYGWPDDIGNFEDVDRMFRSCDSTFGLGSLSNEDDLCWFSSSDFTERSDDALNLGSKFLNSEASALDSVSEHPEASQLSSDDPSVYDSNKKSIFTDDKISSRPSSAVDHSSLGYLTFLNGSETKSASMDDLVLKEKVGEMSWNKRQARHNNRFEGRRKDSDIENGSFPLNVNMKHFTDTKHSSGDSSHQVLPLPGIQQHKQIIGSNSLNYMQTHIPLIHIDYSHSSDQISTCPTQSNVKSENNGYPSPPPKESSHASNHVRSIESANGPDFEAPAITTNENEENLYHCQEPSSGRNVKPANMVGPAEFYGPVSAKKVAHQSEYDIKGVGTGIPAELDLSNAQESSCMSSVLDGISLEATSFHQLQQVMEQLDIRTKLCIRDSLYRLARSAEQRHNHRNGSGGKRDGADRSGALMAEEADKFQISPVRLKYQNERSFIVEPLENEGDGRHLKNSVFLRMMRALWADRITFDVLGDFHFHEMVIAAIRTGLMDMETDTNPIDRSIAHLLFHRPSDPSLMPAIDSSSLKSHTMIHGSISSLPVMTKEHCQEETATGADGSLLMSNDKQ</sequence>
<dbReference type="GO" id="GO:0006355">
    <property type="term" value="P:regulation of DNA-templated transcription"/>
    <property type="evidence" value="ECO:0007669"/>
    <property type="project" value="InterPro"/>
</dbReference>
<dbReference type="Proteomes" id="UP000886885">
    <property type="component" value="Chromosome 1D"/>
</dbReference>
<reference evidence="2" key="1">
    <citation type="journal article" date="2020" name="bioRxiv">
        <title>Hybrid origin of Populus tomentosa Carr. identified through genome sequencing and phylogenomic analysis.</title>
        <authorList>
            <person name="An X."/>
            <person name="Gao K."/>
            <person name="Chen Z."/>
            <person name="Li J."/>
            <person name="Yang X."/>
            <person name="Yang X."/>
            <person name="Zhou J."/>
            <person name="Guo T."/>
            <person name="Zhao T."/>
            <person name="Huang S."/>
            <person name="Miao D."/>
            <person name="Khan W.U."/>
            <person name="Rao P."/>
            <person name="Ye M."/>
            <person name="Lei B."/>
            <person name="Liao W."/>
            <person name="Wang J."/>
            <person name="Ji L."/>
            <person name="Li Y."/>
            <person name="Guo B."/>
            <person name="Mustafa N.S."/>
            <person name="Li S."/>
            <person name="Yun Q."/>
            <person name="Keller S.R."/>
            <person name="Mao J."/>
            <person name="Zhang R."/>
            <person name="Strauss S.H."/>
        </authorList>
    </citation>
    <scope>NUCLEOTIDE SEQUENCE</scope>
    <source>
        <strain evidence="2">GM15</strain>
        <tissue evidence="2">Leaf</tissue>
    </source>
</reference>